<dbReference type="Pfam" id="PF17963">
    <property type="entry name" value="Big_9"/>
    <property type="match status" value="1"/>
</dbReference>
<dbReference type="SUPFAM" id="SSF117281">
    <property type="entry name" value="Kelch motif"/>
    <property type="match status" value="1"/>
</dbReference>
<dbReference type="GO" id="GO:0016020">
    <property type="term" value="C:membrane"/>
    <property type="evidence" value="ECO:0007669"/>
    <property type="project" value="InterPro"/>
</dbReference>
<dbReference type="GO" id="GO:0005509">
    <property type="term" value="F:calcium ion binding"/>
    <property type="evidence" value="ECO:0007669"/>
    <property type="project" value="InterPro"/>
</dbReference>
<reference evidence="1 2" key="1">
    <citation type="submission" date="2018-08" db="EMBL/GenBank/DDBJ databases">
        <title>Whole Genome Sequences of Two Pseudoalteromonas piscicida Strains, DE1-A and DE2-A, which Exhibit Strong Antibacterial Activity against Vibrio vulnificus.</title>
        <authorList>
            <person name="Richards G.P."/>
            <person name="Needleman D.S."/>
            <person name="Watson M.A."/>
            <person name="Polson S.W."/>
        </authorList>
    </citation>
    <scope>NUCLEOTIDE SEQUENCE [LARGE SCALE GENOMIC DNA]</scope>
    <source>
        <strain evidence="1 2">DE2-A</strain>
    </source>
</reference>
<organism evidence="1 2">
    <name type="scientific">Pseudoalteromonas piscicida</name>
    <dbReference type="NCBI Taxonomy" id="43662"/>
    <lineage>
        <taxon>Bacteria</taxon>
        <taxon>Pseudomonadati</taxon>
        <taxon>Pseudomonadota</taxon>
        <taxon>Gammaproteobacteria</taxon>
        <taxon>Alteromonadales</taxon>
        <taxon>Pseudoalteromonadaceae</taxon>
        <taxon>Pseudoalteromonas</taxon>
    </lineage>
</organism>
<dbReference type="SUPFAM" id="SSF49313">
    <property type="entry name" value="Cadherin-like"/>
    <property type="match status" value="1"/>
</dbReference>
<dbReference type="Proteomes" id="UP000258102">
    <property type="component" value="Chromosome 1"/>
</dbReference>
<dbReference type="InterPro" id="IPR006652">
    <property type="entry name" value="Kelch_1"/>
</dbReference>
<dbReference type="KEGG" id="ppis:B1L02_14650"/>
<dbReference type="PROSITE" id="PS51257">
    <property type="entry name" value="PROKAR_LIPOPROTEIN"/>
    <property type="match status" value="1"/>
</dbReference>
<dbReference type="Gene3D" id="2.120.10.80">
    <property type="entry name" value="Kelch-type beta propeller"/>
    <property type="match status" value="1"/>
</dbReference>
<accession>A0AAD0RGN6</accession>
<dbReference type="InterPro" id="IPR015919">
    <property type="entry name" value="Cadherin-like_sf"/>
</dbReference>
<dbReference type="AlphaFoldDB" id="A0AAD0RGN6"/>
<dbReference type="Gene3D" id="2.60.40.3440">
    <property type="match status" value="1"/>
</dbReference>
<gene>
    <name evidence="1" type="ORF">D0511_03085</name>
</gene>
<evidence type="ECO:0008006" key="3">
    <source>
        <dbReference type="Google" id="ProtNLM"/>
    </source>
</evidence>
<proteinExistence type="predicted"/>
<dbReference type="Pfam" id="PF01344">
    <property type="entry name" value="Kelch_1"/>
    <property type="match status" value="1"/>
</dbReference>
<protein>
    <recommendedName>
        <fullName evidence="3">Dystroglycan-type cadherin-like domain-containing protein</fullName>
    </recommendedName>
</protein>
<dbReference type="InterPro" id="IPR013783">
    <property type="entry name" value="Ig-like_fold"/>
</dbReference>
<evidence type="ECO:0000313" key="2">
    <source>
        <dbReference type="Proteomes" id="UP000258102"/>
    </source>
</evidence>
<name>A0AAD0RGN6_PSEO7</name>
<dbReference type="EMBL" id="CP031761">
    <property type="protein sequence ID" value="AXR01165.1"/>
    <property type="molecule type" value="Genomic_DNA"/>
</dbReference>
<sequence length="523" mass="56843">MKRSIISTIIASALLSACGGSSDNNDNDVIGGQGDFTVETSTAFTTQEDTTYTLAVSPKSAPSGNDTLTVEVIKFPTLGTLTSSGLSLSYQPAPNKNGTDSFSYKFKKGGVLSNEVTVDITVEAINDAPTISGTPSPEAIKLNDSYYFTPTVEDVDGETSTHQFEITNKPSWAEFDTTTGKLSGKPANIEQLGNYRQIIISVLDGEHSVSLPPFDIEVVSQPWQAFSEIPNDLGSHLQSATLGKEIIIASHAASLSSSMSCANAPLSAPEIHSLATTNTDWQALPSANESRYYYQAQISNNKLFLFGGTEACPSTSSPKETMEIFDFSTQQWTSIAAPKFAPFENNVLASCANNDTIVAFTQQGNTTSAYQLATAATTWSHKPASLPNLSITDCQFIGNELFITANNTQEQQAHLIQYQLSSAQILLNEQVPAELFGSYYTLTHNQQNIQLHSAAHVLNYDTQTMQWSNLSNNPSAMEQQGSETYYLRDFKMESVDQKQYQIGGAFTTQMTSRIFIFDTALEE</sequence>
<dbReference type="Gene3D" id="2.60.40.10">
    <property type="entry name" value="Immunoglobulins"/>
    <property type="match status" value="1"/>
</dbReference>
<evidence type="ECO:0000313" key="1">
    <source>
        <dbReference type="EMBL" id="AXR01165.1"/>
    </source>
</evidence>
<dbReference type="InterPro" id="IPR015915">
    <property type="entry name" value="Kelch-typ_b-propeller"/>
</dbReference>
<dbReference type="RefSeq" id="WP_088531618.1">
    <property type="nucleotide sequence ID" value="NZ_CP021646.1"/>
</dbReference>